<evidence type="ECO:0000256" key="3">
    <source>
        <dbReference type="SAM" id="MobiDB-lite"/>
    </source>
</evidence>
<evidence type="ECO:0000256" key="2">
    <source>
        <dbReference type="ARBA" id="ARBA00023239"/>
    </source>
</evidence>
<keyword evidence="2" id="KW-0456">Lyase</keyword>
<feature type="compositionally biased region" description="Polar residues" evidence="3">
    <location>
        <begin position="208"/>
        <end position="226"/>
    </location>
</feature>
<dbReference type="STRING" id="1381753.V2Y0Q6"/>
<dbReference type="EMBL" id="AWSO01000002">
    <property type="protein sequence ID" value="ESK98345.1"/>
    <property type="molecule type" value="Genomic_DNA"/>
</dbReference>
<dbReference type="SUPFAM" id="SSF48230">
    <property type="entry name" value="Chondroitin AC/alginate lyase"/>
    <property type="match status" value="1"/>
</dbReference>
<proteinExistence type="predicted"/>
<dbReference type="InterPro" id="IPR008929">
    <property type="entry name" value="Chondroitin_lyas"/>
</dbReference>
<feature type="region of interest" description="Disordered" evidence="3">
    <location>
        <begin position="172"/>
        <end position="266"/>
    </location>
</feature>
<dbReference type="AlphaFoldDB" id="V2Y0Q6"/>
<dbReference type="Proteomes" id="UP000017559">
    <property type="component" value="Unassembled WGS sequence"/>
</dbReference>
<dbReference type="Pfam" id="PF05426">
    <property type="entry name" value="Alginate_lyase"/>
    <property type="match status" value="1"/>
</dbReference>
<comment type="caution">
    <text evidence="6">The sequence shown here is derived from an EMBL/GenBank/DDBJ whole genome shotgun (WGS) entry which is preliminary data.</text>
</comment>
<dbReference type="HOGENOM" id="CLU_438056_0_0_1"/>
<feature type="signal peptide" evidence="4">
    <location>
        <begin position="1"/>
        <end position="24"/>
    </location>
</feature>
<feature type="domain" description="Alginate lyase" evidence="5">
    <location>
        <begin position="238"/>
        <end position="507"/>
    </location>
</feature>
<protein>
    <submittedName>
        <fullName evidence="6">Exported protein</fullName>
    </submittedName>
</protein>
<dbReference type="OrthoDB" id="63533at2759"/>
<feature type="compositionally biased region" description="Low complexity" evidence="3">
    <location>
        <begin position="244"/>
        <end position="262"/>
    </location>
</feature>
<dbReference type="GO" id="GO:0042597">
    <property type="term" value="C:periplasmic space"/>
    <property type="evidence" value="ECO:0007669"/>
    <property type="project" value="InterPro"/>
</dbReference>
<sequence>MFIITNSFFSTTILLAFLPINTLADPSDWVLVRYATQKHDNVTAKARYSITNKASSSTKGGPWVVTDNNGINAPSNDKHDYLSWAPYHWPNCNWCSVPGRNHLAHPGSGGTGNNTDPETDNSPYSGDDPGDSDLEGDTDDDDSFESTKLQQRSHSYFSPFYHRMARLPRSLLSTSSETRSSSQALPEPTLPPLFNDQPQPQAPLGDSPLTSQISGIPIFTSPTTSDRVAGTPAPAQNAAKTKKPSCTPSPTTSMPPSATWTTCPYIGRDGRVNPDTRDLKNPGAVNKAGQSSLYNALAFAFTGNPTFYKEVVDIVRRFLLDPSTRMNPNANFGQVVRGPGQNGSKGSFTGVLDMRGLVKLVNAVAILKGLGCSGWTQDLEDAFVRWFSEWREWLVRSDLGRSASTRPNNHGTFYAYQLAGSQLAMGDKQGARNTITAFFESSFLDQIAASGEQPYEAVRTRPFHYRCFNLEGLIGLAELGDEVGLNMWKCRTKHGATIQTALDFIIQTNPKDEDLDQALPHVAAIRGAYGDPTGKYLAFLQKNSPNYDSKPYWFYNQPAAFSRTGNSRRESLRRDAVDKVPFACPRIFEEEECVEIDIGICVTCDQLKPFFV</sequence>
<keyword evidence="7" id="KW-1185">Reference proteome</keyword>
<dbReference type="InterPro" id="IPR008397">
    <property type="entry name" value="Alginate_lyase_dom"/>
</dbReference>
<dbReference type="GO" id="GO:0016829">
    <property type="term" value="F:lyase activity"/>
    <property type="evidence" value="ECO:0007669"/>
    <property type="project" value="UniProtKB-KW"/>
</dbReference>
<keyword evidence="1 4" id="KW-0732">Signal</keyword>
<name>V2Y0Q6_MONRO</name>
<evidence type="ECO:0000313" key="7">
    <source>
        <dbReference type="Proteomes" id="UP000017559"/>
    </source>
</evidence>
<dbReference type="Gene3D" id="1.50.10.100">
    <property type="entry name" value="Chondroitin AC/alginate lyase"/>
    <property type="match status" value="2"/>
</dbReference>
<evidence type="ECO:0000256" key="4">
    <source>
        <dbReference type="SAM" id="SignalP"/>
    </source>
</evidence>
<feature type="compositionally biased region" description="Low complexity" evidence="3">
    <location>
        <begin position="172"/>
        <end position="182"/>
    </location>
</feature>
<evidence type="ECO:0000259" key="5">
    <source>
        <dbReference type="Pfam" id="PF05426"/>
    </source>
</evidence>
<dbReference type="KEGG" id="mrr:Moror_95"/>
<evidence type="ECO:0000256" key="1">
    <source>
        <dbReference type="ARBA" id="ARBA00022729"/>
    </source>
</evidence>
<feature type="compositionally biased region" description="Acidic residues" evidence="3">
    <location>
        <begin position="128"/>
        <end position="144"/>
    </location>
</feature>
<accession>V2Y0Q6</accession>
<evidence type="ECO:0000313" key="6">
    <source>
        <dbReference type="EMBL" id="ESK98345.1"/>
    </source>
</evidence>
<organism evidence="6 7">
    <name type="scientific">Moniliophthora roreri (strain MCA 2997)</name>
    <name type="common">Cocoa frosty pod rot fungus</name>
    <name type="synonym">Crinipellis roreri</name>
    <dbReference type="NCBI Taxonomy" id="1381753"/>
    <lineage>
        <taxon>Eukaryota</taxon>
        <taxon>Fungi</taxon>
        <taxon>Dikarya</taxon>
        <taxon>Basidiomycota</taxon>
        <taxon>Agaricomycotina</taxon>
        <taxon>Agaricomycetes</taxon>
        <taxon>Agaricomycetidae</taxon>
        <taxon>Agaricales</taxon>
        <taxon>Marasmiineae</taxon>
        <taxon>Marasmiaceae</taxon>
        <taxon>Moniliophthora</taxon>
    </lineage>
</organism>
<feature type="chain" id="PRO_5004712473" evidence="4">
    <location>
        <begin position="25"/>
        <end position="612"/>
    </location>
</feature>
<feature type="region of interest" description="Disordered" evidence="3">
    <location>
        <begin position="106"/>
        <end position="151"/>
    </location>
</feature>
<gene>
    <name evidence="6" type="ORF">Moror_95</name>
</gene>
<reference evidence="6 7" key="1">
    <citation type="journal article" date="2014" name="BMC Genomics">
        <title>Genome and secretome analysis of the hemibiotrophic fungal pathogen, Moniliophthora roreri, which causes frosty pod rot disease of cacao: mechanisms of the biotrophic and necrotrophic phases.</title>
        <authorList>
            <person name="Meinhardt L.W."/>
            <person name="Costa G.G.L."/>
            <person name="Thomazella D.P.T."/>
            <person name="Teixeira P.J.P.L."/>
            <person name="Carazzolle M.F."/>
            <person name="Schuster S.C."/>
            <person name="Carlson J.E."/>
            <person name="Guiltinan M.J."/>
            <person name="Mieczkowski P."/>
            <person name="Farmer A."/>
            <person name="Ramaraj T."/>
            <person name="Crozier J."/>
            <person name="Davis R.E."/>
            <person name="Shao J."/>
            <person name="Melnick R.L."/>
            <person name="Pereira G.A.G."/>
            <person name="Bailey B.A."/>
        </authorList>
    </citation>
    <scope>NUCLEOTIDE SEQUENCE [LARGE SCALE GENOMIC DNA]</scope>
    <source>
        <strain evidence="6 7">MCA 2997</strain>
    </source>
</reference>